<organism evidence="2 3">
    <name type="scientific">Pleurodeles waltl</name>
    <name type="common">Iberian ribbed newt</name>
    <dbReference type="NCBI Taxonomy" id="8319"/>
    <lineage>
        <taxon>Eukaryota</taxon>
        <taxon>Metazoa</taxon>
        <taxon>Chordata</taxon>
        <taxon>Craniata</taxon>
        <taxon>Vertebrata</taxon>
        <taxon>Euteleostomi</taxon>
        <taxon>Amphibia</taxon>
        <taxon>Batrachia</taxon>
        <taxon>Caudata</taxon>
        <taxon>Salamandroidea</taxon>
        <taxon>Salamandridae</taxon>
        <taxon>Pleurodelinae</taxon>
        <taxon>Pleurodeles</taxon>
    </lineage>
</organism>
<dbReference type="AlphaFoldDB" id="A0AAV7MYQ5"/>
<sequence length="149" mass="16541">MMWTPWRDRELQSRAPPQVLHILHSGTPSGSVETRAEGSCKGIDTGDSVASSVAPAAVSVIMKGKVMPEASNFAIARLSMEPAVEKTEEPERFHVSEMKDCYRSRDPCCLSSERPSLPQRFNRHHDSPVHGPRNADRSKIAEENFKGEL</sequence>
<keyword evidence="3" id="KW-1185">Reference proteome</keyword>
<dbReference type="EMBL" id="JANPWB010000013">
    <property type="protein sequence ID" value="KAJ1108900.1"/>
    <property type="molecule type" value="Genomic_DNA"/>
</dbReference>
<evidence type="ECO:0000313" key="3">
    <source>
        <dbReference type="Proteomes" id="UP001066276"/>
    </source>
</evidence>
<dbReference type="Proteomes" id="UP001066276">
    <property type="component" value="Chromosome 9"/>
</dbReference>
<gene>
    <name evidence="2" type="ORF">NDU88_006270</name>
</gene>
<reference evidence="2" key="1">
    <citation type="journal article" date="2022" name="bioRxiv">
        <title>Sequencing and chromosome-scale assembly of the giantPleurodeles waltlgenome.</title>
        <authorList>
            <person name="Brown T."/>
            <person name="Elewa A."/>
            <person name="Iarovenko S."/>
            <person name="Subramanian E."/>
            <person name="Araus A.J."/>
            <person name="Petzold A."/>
            <person name="Susuki M."/>
            <person name="Suzuki K.-i.T."/>
            <person name="Hayashi T."/>
            <person name="Toyoda A."/>
            <person name="Oliveira C."/>
            <person name="Osipova E."/>
            <person name="Leigh N.D."/>
            <person name="Simon A."/>
            <person name="Yun M.H."/>
        </authorList>
    </citation>
    <scope>NUCLEOTIDE SEQUENCE</scope>
    <source>
        <strain evidence="2">20211129_DDA</strain>
        <tissue evidence="2">Liver</tissue>
    </source>
</reference>
<name>A0AAV7MYQ5_PLEWA</name>
<evidence type="ECO:0000313" key="2">
    <source>
        <dbReference type="EMBL" id="KAJ1108900.1"/>
    </source>
</evidence>
<feature type="region of interest" description="Disordered" evidence="1">
    <location>
        <begin position="113"/>
        <end position="149"/>
    </location>
</feature>
<protein>
    <submittedName>
        <fullName evidence="2">Uncharacterized protein</fullName>
    </submittedName>
</protein>
<proteinExistence type="predicted"/>
<comment type="caution">
    <text evidence="2">The sequence shown here is derived from an EMBL/GenBank/DDBJ whole genome shotgun (WGS) entry which is preliminary data.</text>
</comment>
<accession>A0AAV7MYQ5</accession>
<feature type="compositionally biased region" description="Basic and acidic residues" evidence="1">
    <location>
        <begin position="124"/>
        <end position="149"/>
    </location>
</feature>
<evidence type="ECO:0000256" key="1">
    <source>
        <dbReference type="SAM" id="MobiDB-lite"/>
    </source>
</evidence>